<reference evidence="2 3" key="1">
    <citation type="submission" date="2021-12" db="EMBL/GenBank/DDBJ databases">
        <title>Genome sequencing of bacteria with rrn-lacking chromosome and rrn-plasmid.</title>
        <authorList>
            <person name="Anda M."/>
            <person name="Iwasaki W."/>
        </authorList>
    </citation>
    <scope>NUCLEOTIDE SEQUENCE [LARGE SCALE GENOMIC DNA]</scope>
    <source>
        <strain evidence="2 3">DSM 100852</strain>
    </source>
</reference>
<dbReference type="AlphaFoldDB" id="A0AAU9CNX2"/>
<accession>A0AAU9CNX2</accession>
<dbReference type="RefSeq" id="WP_338393336.1">
    <property type="nucleotide sequence ID" value="NZ_AP025314.1"/>
</dbReference>
<dbReference type="KEGG" id="fax:FUAX_04810"/>
<proteinExistence type="predicted"/>
<feature type="chain" id="PRO_5043784475" evidence="1">
    <location>
        <begin position="24"/>
        <end position="307"/>
    </location>
</feature>
<feature type="signal peptide" evidence="1">
    <location>
        <begin position="1"/>
        <end position="23"/>
    </location>
</feature>
<dbReference type="SUPFAM" id="SSF55486">
    <property type="entry name" value="Metalloproteases ('zincins'), catalytic domain"/>
    <property type="match status" value="1"/>
</dbReference>
<evidence type="ECO:0000313" key="2">
    <source>
        <dbReference type="EMBL" id="BDD08049.1"/>
    </source>
</evidence>
<dbReference type="EMBL" id="AP025314">
    <property type="protein sequence ID" value="BDD08049.1"/>
    <property type="molecule type" value="Genomic_DNA"/>
</dbReference>
<evidence type="ECO:0000313" key="3">
    <source>
        <dbReference type="Proteomes" id="UP001348817"/>
    </source>
</evidence>
<gene>
    <name evidence="2" type="ORF">FUAX_04810</name>
</gene>
<evidence type="ECO:0000256" key="1">
    <source>
        <dbReference type="SAM" id="SignalP"/>
    </source>
</evidence>
<keyword evidence="3" id="KW-1185">Reference proteome</keyword>
<sequence>MKRGLPKPRILLALAASVLLGFACQSTDTDEIAQPGNGLSASDFGDASHNCRFHSSRSAAASAAAASDSYYDRSLRREIDTKWIYSDVDLLDKFWNLDKIAVYIWHGSQSMNAIAYSSNVITFGENLYYDFLGKFGYYSAAGVMAHEWGHQIQYDYNFNGESRDMELEADNFAGYYLGHEGGRELTWKESSGFFDALYSIGDYSYNSPSHHGTPAQRRSAGRLGWLLADWSNKNREVGIQELHKTFFYYYNEVLEGSSFGRSARMPATSEEIAKGLDKEIIGYLNGHYRELKRIHNGEIKGKEYSNL</sequence>
<name>A0AAU9CNX2_9BACT</name>
<dbReference type="PROSITE" id="PS51257">
    <property type="entry name" value="PROKAR_LIPOPROTEIN"/>
    <property type="match status" value="1"/>
</dbReference>
<organism evidence="2 3">
    <name type="scientific">Fulvitalea axinellae</name>
    <dbReference type="NCBI Taxonomy" id="1182444"/>
    <lineage>
        <taxon>Bacteria</taxon>
        <taxon>Pseudomonadati</taxon>
        <taxon>Bacteroidota</taxon>
        <taxon>Cytophagia</taxon>
        <taxon>Cytophagales</taxon>
        <taxon>Persicobacteraceae</taxon>
        <taxon>Fulvitalea</taxon>
    </lineage>
</organism>
<keyword evidence="1" id="KW-0732">Signal</keyword>
<protein>
    <submittedName>
        <fullName evidence="2">Uncharacterized protein</fullName>
    </submittedName>
</protein>
<dbReference type="Proteomes" id="UP001348817">
    <property type="component" value="Chromosome"/>
</dbReference>